<evidence type="ECO:0000259" key="2">
    <source>
        <dbReference type="Pfam" id="PF24098"/>
    </source>
</evidence>
<evidence type="ECO:0000259" key="1">
    <source>
        <dbReference type="Pfam" id="PF13910"/>
    </source>
</evidence>
<dbReference type="InterPro" id="IPR025209">
    <property type="entry name" value="DUF4209"/>
</dbReference>
<dbReference type="eggNOG" id="ENOG502ZC39">
    <property type="taxonomic scope" value="Bacteria"/>
</dbReference>
<dbReference type="InterPro" id="IPR055804">
    <property type="entry name" value="DUF7380"/>
</dbReference>
<feature type="domain" description="DUF4209" evidence="1">
    <location>
        <begin position="506"/>
        <end position="595"/>
    </location>
</feature>
<dbReference type="RefSeq" id="WP_015906242.1">
    <property type="nucleotide sequence ID" value="NC_012108.1"/>
</dbReference>
<dbReference type="Proteomes" id="UP000000442">
    <property type="component" value="Chromosome"/>
</dbReference>
<reference evidence="3 4" key="1">
    <citation type="journal article" date="2009" name="Environ. Microbiol.">
        <title>Genome sequence of Desulfobacterium autotrophicum HRM2, a marine sulfate reducer oxidizing organic carbon completely to carbon dioxide.</title>
        <authorList>
            <person name="Strittmatter A.W."/>
            <person name="Liesegang H."/>
            <person name="Rabus R."/>
            <person name="Decker I."/>
            <person name="Amann J."/>
            <person name="Andres S."/>
            <person name="Henne A."/>
            <person name="Fricke W.F."/>
            <person name="Martinez-Arias R."/>
            <person name="Bartels D."/>
            <person name="Goesmann A."/>
            <person name="Krause L."/>
            <person name="Puehler A."/>
            <person name="Klenk H.P."/>
            <person name="Richter M."/>
            <person name="Schuler M."/>
            <person name="Gloeckner F.O."/>
            <person name="Meyerdierks A."/>
            <person name="Gottschalk G."/>
            <person name="Amann R."/>
        </authorList>
    </citation>
    <scope>NUCLEOTIDE SEQUENCE [LARGE SCALE GENOMIC DNA]</scope>
    <source>
        <strain evidence="4">ATCC 43914 / DSM 3382 / HRM2</strain>
    </source>
</reference>
<feature type="domain" description="DUF7380" evidence="2">
    <location>
        <begin position="9"/>
        <end position="178"/>
    </location>
</feature>
<dbReference type="STRING" id="177437.HRM2_44720"/>
<evidence type="ECO:0000313" key="4">
    <source>
        <dbReference type="Proteomes" id="UP000000442"/>
    </source>
</evidence>
<dbReference type="HOGENOM" id="CLU_028674_1_0_7"/>
<dbReference type="EMBL" id="CP001087">
    <property type="protein sequence ID" value="ACN17528.1"/>
    <property type="molecule type" value="Genomic_DNA"/>
</dbReference>
<protein>
    <submittedName>
        <fullName evidence="3">Uncharacterized protein</fullName>
    </submittedName>
</protein>
<accession>C0QF27</accession>
<sequence length="616" mass="69602">MAKKEKIDLKPNDFVCSNWREIISSGSNHGYSSISSAFGRASSELEKSEEHSKAKIMELLARTCSMMFDTKSINEPFKPVFQDFREGMRSAIPDDFTLEELNFFENILEEIDEHWLKARIADILWLCRKPKNPEHARMAVQAYISHPIVVKTWRIGIDKCWKRASQICIQIRDYKTLDEIETHLYSAFSIEHNDSPFMTLWLAELMDKLGLAKDQCSDIATKLFEKAQEYKSKSDYNCARSYLELASKKYKQSKDDQGWIGCLILIAECFELEADERSPNSQMVANSFYENAIQGYRRVPVKDRAAYGVDSKLKSLRQKLTKSGEGSLSEMGIIKTPGIDLKEMVENSQNHVAAKKTLEEALLYFSGLYSGPDYNSLKQNAENSISESPISSLFGSTHMSSDGRVVAKTPAMDLTNKDKTANNIVIKRQIQQHLMIDIQIVCNGQILPALNQILMEHRVTHNFIKALCYHSPFVPSNRESLTAKALLLGFEYDFANAIHLLCPQFENMIRAKLKENGAHTSNVDPNGIEHENGLSTLIDLPEAINIFGHNAIFEMKAIFTDAIGPNLRNEVAHGLLDDNSASSIGSIYGWWMILRMIIRSLCGIGNGPQAKKEEKS</sequence>
<dbReference type="Pfam" id="PF13910">
    <property type="entry name" value="DUF4209"/>
    <property type="match status" value="1"/>
</dbReference>
<organism evidence="3 4">
    <name type="scientific">Desulforapulum autotrophicum (strain ATCC 43914 / DSM 3382 / VKM B-1955 / HRM2)</name>
    <name type="common">Desulfobacterium autotrophicum</name>
    <dbReference type="NCBI Taxonomy" id="177437"/>
    <lineage>
        <taxon>Bacteria</taxon>
        <taxon>Pseudomonadati</taxon>
        <taxon>Thermodesulfobacteriota</taxon>
        <taxon>Desulfobacteria</taxon>
        <taxon>Desulfobacterales</taxon>
        <taxon>Desulfobacteraceae</taxon>
        <taxon>Desulforapulum</taxon>
    </lineage>
</organism>
<dbReference type="AlphaFoldDB" id="C0QF27"/>
<name>C0QF27_DESAH</name>
<evidence type="ECO:0000313" key="3">
    <source>
        <dbReference type="EMBL" id="ACN17528.1"/>
    </source>
</evidence>
<dbReference type="OrthoDB" id="5519791at2"/>
<dbReference type="Pfam" id="PF24098">
    <property type="entry name" value="DUF7380"/>
    <property type="match status" value="1"/>
</dbReference>
<gene>
    <name evidence="3" type="ordered locus">HRM2_44720</name>
</gene>
<proteinExistence type="predicted"/>
<dbReference type="KEGG" id="dat:HRM2_44720"/>
<keyword evidence="4" id="KW-1185">Reference proteome</keyword>